<dbReference type="EMBL" id="MSCL01000001">
    <property type="protein sequence ID" value="PQJ74502.1"/>
    <property type="molecule type" value="Genomic_DNA"/>
</dbReference>
<proteinExistence type="predicted"/>
<organism evidence="2 3">
    <name type="scientific">Polaribacter gangjinensis</name>
    <dbReference type="NCBI Taxonomy" id="574710"/>
    <lineage>
        <taxon>Bacteria</taxon>
        <taxon>Pseudomonadati</taxon>
        <taxon>Bacteroidota</taxon>
        <taxon>Flavobacteriia</taxon>
        <taxon>Flavobacteriales</taxon>
        <taxon>Flavobacteriaceae</taxon>
    </lineage>
</organism>
<name>A0A2S7WB99_9FLAO</name>
<feature type="transmembrane region" description="Helical" evidence="1">
    <location>
        <begin position="12"/>
        <end position="31"/>
    </location>
</feature>
<evidence type="ECO:0008006" key="4">
    <source>
        <dbReference type="Google" id="ProtNLM"/>
    </source>
</evidence>
<feature type="transmembrane region" description="Helical" evidence="1">
    <location>
        <begin position="86"/>
        <end position="105"/>
    </location>
</feature>
<keyword evidence="1" id="KW-0472">Membrane</keyword>
<keyword evidence="3" id="KW-1185">Reference proteome</keyword>
<evidence type="ECO:0000313" key="2">
    <source>
        <dbReference type="EMBL" id="PQJ74502.1"/>
    </source>
</evidence>
<dbReference type="Proteomes" id="UP000237608">
    <property type="component" value="Unassembled WGS sequence"/>
</dbReference>
<gene>
    <name evidence="2" type="ORF">BTO13_04140</name>
</gene>
<dbReference type="RefSeq" id="WP_105045650.1">
    <property type="nucleotide sequence ID" value="NZ_CP150662.1"/>
</dbReference>
<feature type="transmembrane region" description="Helical" evidence="1">
    <location>
        <begin position="57"/>
        <end position="79"/>
    </location>
</feature>
<protein>
    <recommendedName>
        <fullName evidence="4">Sugar transporter</fullName>
    </recommendedName>
</protein>
<dbReference type="OrthoDB" id="1143964at2"/>
<keyword evidence="1" id="KW-1133">Transmembrane helix</keyword>
<comment type="caution">
    <text evidence="2">The sequence shown here is derived from an EMBL/GenBank/DDBJ whole genome shotgun (WGS) entry which is preliminary data.</text>
</comment>
<reference evidence="2 3" key="1">
    <citation type="submission" date="2016-12" db="EMBL/GenBank/DDBJ databases">
        <title>Trade-off between light-utilization and light-protection in marine flavobacteria.</title>
        <authorList>
            <person name="Kumagai Y."/>
            <person name="Yoshizawa S."/>
            <person name="Kogure K."/>
            <person name="Iwasaki W."/>
        </authorList>
    </citation>
    <scope>NUCLEOTIDE SEQUENCE [LARGE SCALE GENOMIC DNA]</scope>
    <source>
        <strain evidence="2 3">KCTC 22729</strain>
    </source>
</reference>
<sequence length="144" mass="15759">MTQNSNKPATSFWVIGVLALIWNALGVMAYLGQKLMTDEMKAMVPADQLEIIENTPAWATAAFAVAVWFGLLGCIVLLMRKKIATTLFIISIIGVLTQLVYNLFLTNAIEVFGNQSLIQPLVTVSVSVFLIWHAKKCADDGILS</sequence>
<evidence type="ECO:0000256" key="1">
    <source>
        <dbReference type="SAM" id="Phobius"/>
    </source>
</evidence>
<feature type="transmembrane region" description="Helical" evidence="1">
    <location>
        <begin position="117"/>
        <end position="134"/>
    </location>
</feature>
<accession>A0A2S7WB99</accession>
<dbReference type="AlphaFoldDB" id="A0A2S7WB99"/>
<keyword evidence="1" id="KW-0812">Transmembrane</keyword>
<evidence type="ECO:0000313" key="3">
    <source>
        <dbReference type="Proteomes" id="UP000237608"/>
    </source>
</evidence>